<gene>
    <name evidence="8" type="ORF">F4827_004521</name>
</gene>
<feature type="transmembrane region" description="Helical" evidence="7">
    <location>
        <begin position="245"/>
        <end position="266"/>
    </location>
</feature>
<organism evidence="8 9">
    <name type="scientific">Paraburkholderia bannensis</name>
    <dbReference type="NCBI Taxonomy" id="765414"/>
    <lineage>
        <taxon>Bacteria</taxon>
        <taxon>Pseudomonadati</taxon>
        <taxon>Pseudomonadota</taxon>
        <taxon>Betaproteobacteria</taxon>
        <taxon>Burkholderiales</taxon>
        <taxon>Burkholderiaceae</taxon>
        <taxon>Paraburkholderia</taxon>
    </lineage>
</organism>
<evidence type="ECO:0000313" key="8">
    <source>
        <dbReference type="EMBL" id="MBB6104662.1"/>
    </source>
</evidence>
<dbReference type="PANTHER" id="PTHR43299">
    <property type="entry name" value="UPF0718 PROTEIN YRAQ"/>
    <property type="match status" value="1"/>
</dbReference>
<feature type="transmembrane region" description="Helical" evidence="7">
    <location>
        <begin position="161"/>
        <end position="181"/>
    </location>
</feature>
<comment type="similarity">
    <text evidence="2">Belongs to the UPF0718 family.</text>
</comment>
<evidence type="ECO:0000256" key="7">
    <source>
        <dbReference type="SAM" id="Phobius"/>
    </source>
</evidence>
<dbReference type="RefSeq" id="WP_183727095.1">
    <property type="nucleotide sequence ID" value="NZ_JACHBW010000013.1"/>
</dbReference>
<dbReference type="Proteomes" id="UP000571554">
    <property type="component" value="Unassembled WGS sequence"/>
</dbReference>
<feature type="transmembrane region" description="Helical" evidence="7">
    <location>
        <begin position="24"/>
        <end position="41"/>
    </location>
</feature>
<evidence type="ECO:0000256" key="5">
    <source>
        <dbReference type="ARBA" id="ARBA00022989"/>
    </source>
</evidence>
<evidence type="ECO:0000256" key="4">
    <source>
        <dbReference type="ARBA" id="ARBA00022692"/>
    </source>
</evidence>
<evidence type="ECO:0000256" key="6">
    <source>
        <dbReference type="ARBA" id="ARBA00023136"/>
    </source>
</evidence>
<keyword evidence="9" id="KW-1185">Reference proteome</keyword>
<proteinExistence type="inferred from homology"/>
<evidence type="ECO:0000256" key="1">
    <source>
        <dbReference type="ARBA" id="ARBA00004651"/>
    </source>
</evidence>
<comment type="caution">
    <text evidence="8">The sequence shown here is derived from an EMBL/GenBank/DDBJ whole genome shotgun (WGS) entry which is preliminary data.</text>
</comment>
<feature type="transmembrane region" description="Helical" evidence="7">
    <location>
        <begin position="187"/>
        <end position="204"/>
    </location>
</feature>
<comment type="subcellular location">
    <subcellularLocation>
        <location evidence="1">Cell membrane</location>
        <topology evidence="1">Multi-pass membrane protein</topology>
    </subcellularLocation>
</comment>
<dbReference type="AlphaFoldDB" id="A0A7W9U073"/>
<keyword evidence="3" id="KW-1003">Cell membrane</keyword>
<evidence type="ECO:0000256" key="2">
    <source>
        <dbReference type="ARBA" id="ARBA00006386"/>
    </source>
</evidence>
<evidence type="ECO:0008006" key="10">
    <source>
        <dbReference type="Google" id="ProtNLM"/>
    </source>
</evidence>
<reference evidence="8 9" key="1">
    <citation type="submission" date="2020-08" db="EMBL/GenBank/DDBJ databases">
        <title>Above-ground endophytic microbial communities from plants in different locations in the United States.</title>
        <authorList>
            <person name="Frank C."/>
        </authorList>
    </citation>
    <scope>NUCLEOTIDE SEQUENCE [LARGE SCALE GENOMIC DNA]</scope>
    <source>
        <strain evidence="8 9">WP4_2_2</strain>
    </source>
</reference>
<dbReference type="InterPro" id="IPR005524">
    <property type="entry name" value="DUF318"/>
</dbReference>
<feature type="transmembrane region" description="Helical" evidence="7">
    <location>
        <begin position="278"/>
        <end position="297"/>
    </location>
</feature>
<keyword evidence="6 7" id="KW-0472">Membrane</keyword>
<dbReference type="EMBL" id="JACHBW010000013">
    <property type="protein sequence ID" value="MBB6104662.1"/>
    <property type="molecule type" value="Genomic_DNA"/>
</dbReference>
<sequence>MTSAPNAQSPRPSQPTQAIPAPPGYGWAIFVLLAVAGLFYVKWFPYYHRAFTAESTHSIGKSILMGGAASAPAPSLNAALDYALAYGKAIWQAMVLGLLLGSGLQALLPVQWVARVLGRRGFGSVAAGGLLSVPGMMCTCCAAPVVAGLRARNASTGGAIAFWLGNSVLNPATLVFMGFVLGWQWSALRLVLGVLLVFGLGWLANRLVTPQEASAADERLALLARQQAEGGNVFVRWARIFARMAVRLVPEYIVLVLLLGAARAWLFPHIGPDVTSSIGWIVAFAVAGMLFVIPTAGEVPIIQAMLALGMGVGPAGALLMTLPPVSVPSLAMLAGSFRPRVLTLVACVVVLFGIVSGLAAVVLGLGAS</sequence>
<evidence type="ECO:0000313" key="9">
    <source>
        <dbReference type="Proteomes" id="UP000571554"/>
    </source>
</evidence>
<keyword evidence="5 7" id="KW-1133">Transmembrane helix</keyword>
<feature type="transmembrane region" description="Helical" evidence="7">
    <location>
        <begin position="304"/>
        <end position="322"/>
    </location>
</feature>
<feature type="transmembrane region" description="Helical" evidence="7">
    <location>
        <begin position="342"/>
        <end position="365"/>
    </location>
</feature>
<feature type="transmembrane region" description="Helical" evidence="7">
    <location>
        <begin position="126"/>
        <end position="149"/>
    </location>
</feature>
<dbReference type="PANTHER" id="PTHR43299:SF1">
    <property type="entry name" value="UPF0718 PROTEIN YRAQ"/>
    <property type="match status" value="1"/>
</dbReference>
<keyword evidence="4 7" id="KW-0812">Transmembrane</keyword>
<name>A0A7W9U073_9BURK</name>
<evidence type="ECO:0000256" key="3">
    <source>
        <dbReference type="ARBA" id="ARBA00022475"/>
    </source>
</evidence>
<accession>A0A7W9U073</accession>
<dbReference type="GO" id="GO:0005886">
    <property type="term" value="C:plasma membrane"/>
    <property type="evidence" value="ECO:0007669"/>
    <property type="project" value="UniProtKB-SubCell"/>
</dbReference>
<protein>
    <recommendedName>
        <fullName evidence="10">Permease</fullName>
    </recommendedName>
</protein>
<feature type="transmembrane region" description="Helical" evidence="7">
    <location>
        <begin position="93"/>
        <end position="114"/>
    </location>
</feature>
<dbReference type="Pfam" id="PF03773">
    <property type="entry name" value="ArsP_1"/>
    <property type="match status" value="1"/>
</dbReference>